<dbReference type="OrthoDB" id="9793216at2"/>
<dbReference type="Gene3D" id="1.20.120.450">
    <property type="entry name" value="dinb family like domain"/>
    <property type="match status" value="1"/>
</dbReference>
<gene>
    <name evidence="2" type="ORF">CF651_17895</name>
</gene>
<feature type="domain" description="DinB-like" evidence="1">
    <location>
        <begin position="31"/>
        <end position="163"/>
    </location>
</feature>
<dbReference type="Proteomes" id="UP000215509">
    <property type="component" value="Unassembled WGS sequence"/>
</dbReference>
<dbReference type="SUPFAM" id="SSF109854">
    <property type="entry name" value="DinB/YfiT-like putative metalloenzymes"/>
    <property type="match status" value="1"/>
</dbReference>
<dbReference type="InterPro" id="IPR034660">
    <property type="entry name" value="DinB/YfiT-like"/>
</dbReference>
<name>A0A229UMS4_9BACL</name>
<keyword evidence="3" id="KW-1185">Reference proteome</keyword>
<reference evidence="2 3" key="1">
    <citation type="submission" date="2017-07" db="EMBL/GenBank/DDBJ databases">
        <title>Genome sequencing and assembly of Paenibacillus rigui.</title>
        <authorList>
            <person name="Mayilraj S."/>
        </authorList>
    </citation>
    <scope>NUCLEOTIDE SEQUENCE [LARGE SCALE GENOMIC DNA]</scope>
    <source>
        <strain evidence="2 3">JCM 16352</strain>
    </source>
</reference>
<dbReference type="InterPro" id="IPR024775">
    <property type="entry name" value="DinB-like"/>
</dbReference>
<dbReference type="AlphaFoldDB" id="A0A229UMS4"/>
<dbReference type="RefSeq" id="WP_094016236.1">
    <property type="nucleotide sequence ID" value="NZ_NMQW01000025.1"/>
</dbReference>
<evidence type="ECO:0000313" key="3">
    <source>
        <dbReference type="Proteomes" id="UP000215509"/>
    </source>
</evidence>
<proteinExistence type="predicted"/>
<organism evidence="2 3">
    <name type="scientific">Paenibacillus rigui</name>
    <dbReference type="NCBI Taxonomy" id="554312"/>
    <lineage>
        <taxon>Bacteria</taxon>
        <taxon>Bacillati</taxon>
        <taxon>Bacillota</taxon>
        <taxon>Bacilli</taxon>
        <taxon>Bacillales</taxon>
        <taxon>Paenibacillaceae</taxon>
        <taxon>Paenibacillus</taxon>
    </lineage>
</organism>
<comment type="caution">
    <text evidence="2">The sequence shown here is derived from an EMBL/GenBank/DDBJ whole genome shotgun (WGS) entry which is preliminary data.</text>
</comment>
<dbReference type="Pfam" id="PF12867">
    <property type="entry name" value="DinB_2"/>
    <property type="match status" value="1"/>
</dbReference>
<dbReference type="EMBL" id="NMQW01000025">
    <property type="protein sequence ID" value="OXM84787.1"/>
    <property type="molecule type" value="Genomic_DNA"/>
</dbReference>
<sequence>MLTVPSVQEYASPFKHYIDLVADDLISALSLNAKKAVELMLRLPEEKWDYRYAAGKWSVKEVIGHLIDNEIIMVYRLLRISRGDATILPGYNQDQFIAESPYPNFSSPSLMDYYKIVRKMTIATLQGVESESWLRQGTIGSSIVSARALAYVIAGHEIHHLNILRDKYLS</sequence>
<evidence type="ECO:0000313" key="2">
    <source>
        <dbReference type="EMBL" id="OXM84787.1"/>
    </source>
</evidence>
<protein>
    <recommendedName>
        <fullName evidence="1">DinB-like domain-containing protein</fullName>
    </recommendedName>
</protein>
<evidence type="ECO:0000259" key="1">
    <source>
        <dbReference type="Pfam" id="PF12867"/>
    </source>
</evidence>
<accession>A0A229UMS4</accession>